<keyword evidence="2" id="KW-1185">Reference proteome</keyword>
<accession>A0ABN7WXN3</accession>
<reference evidence="1 2" key="1">
    <citation type="submission" date="2021-06" db="EMBL/GenBank/DDBJ databases">
        <authorList>
            <person name="Kallberg Y."/>
            <person name="Tangrot J."/>
            <person name="Rosling A."/>
        </authorList>
    </citation>
    <scope>NUCLEOTIDE SEQUENCE [LARGE SCALE GENOMIC DNA]</scope>
    <source>
        <strain evidence="1 2">120-4 pot B 10/14</strain>
    </source>
</reference>
<proteinExistence type="predicted"/>
<dbReference type="Proteomes" id="UP000789901">
    <property type="component" value="Unassembled WGS sequence"/>
</dbReference>
<dbReference type="EMBL" id="CAJVQB010071719">
    <property type="protein sequence ID" value="CAG8843238.1"/>
    <property type="molecule type" value="Genomic_DNA"/>
</dbReference>
<feature type="non-terminal residue" evidence="1">
    <location>
        <position position="1"/>
    </location>
</feature>
<organism evidence="1 2">
    <name type="scientific">Gigaspora margarita</name>
    <dbReference type="NCBI Taxonomy" id="4874"/>
    <lineage>
        <taxon>Eukaryota</taxon>
        <taxon>Fungi</taxon>
        <taxon>Fungi incertae sedis</taxon>
        <taxon>Mucoromycota</taxon>
        <taxon>Glomeromycotina</taxon>
        <taxon>Glomeromycetes</taxon>
        <taxon>Diversisporales</taxon>
        <taxon>Gigasporaceae</taxon>
        <taxon>Gigaspora</taxon>
    </lineage>
</organism>
<protein>
    <submittedName>
        <fullName evidence="1">12851_t:CDS:1</fullName>
    </submittedName>
</protein>
<comment type="caution">
    <text evidence="1">The sequence shown here is derived from an EMBL/GenBank/DDBJ whole genome shotgun (WGS) entry which is preliminary data.</text>
</comment>
<evidence type="ECO:0000313" key="1">
    <source>
        <dbReference type="EMBL" id="CAG8843238.1"/>
    </source>
</evidence>
<name>A0ABN7WXN3_GIGMA</name>
<gene>
    <name evidence="1" type="ORF">GMARGA_LOCUS36434</name>
</gene>
<sequence>ASSKQASNTVILALPLTLNTKSDDIGILLSVLNMTSFASVEFQQTIFGHAPSLISVPILPTMVSQQAKLIMNPDQLQLPIPQIGQLLAPDDKVPSPNTEVPTLAPESIIISSEEMSEGIEIDLNLDTASVTSTRIRWLTKNL</sequence>
<evidence type="ECO:0000313" key="2">
    <source>
        <dbReference type="Proteomes" id="UP000789901"/>
    </source>
</evidence>